<keyword evidence="1" id="KW-0732">Signal</keyword>
<dbReference type="OrthoDB" id="4964858at2"/>
<evidence type="ECO:0000313" key="3">
    <source>
        <dbReference type="Proteomes" id="UP000293852"/>
    </source>
</evidence>
<gene>
    <name evidence="2" type="ORF">EV386_2793</name>
</gene>
<accession>A0A4V2EYC0</accession>
<keyword evidence="3" id="KW-1185">Reference proteome</keyword>
<evidence type="ECO:0000313" key="2">
    <source>
        <dbReference type="EMBL" id="RZS62460.1"/>
    </source>
</evidence>
<organism evidence="2 3">
    <name type="scientific">Xylanimonas ulmi</name>
    <dbReference type="NCBI Taxonomy" id="228973"/>
    <lineage>
        <taxon>Bacteria</taxon>
        <taxon>Bacillati</taxon>
        <taxon>Actinomycetota</taxon>
        <taxon>Actinomycetes</taxon>
        <taxon>Micrococcales</taxon>
        <taxon>Promicromonosporaceae</taxon>
        <taxon>Xylanimonas</taxon>
    </lineage>
</organism>
<feature type="signal peptide" evidence="1">
    <location>
        <begin position="1"/>
        <end position="35"/>
    </location>
</feature>
<feature type="chain" id="PRO_5020721561" evidence="1">
    <location>
        <begin position="36"/>
        <end position="422"/>
    </location>
</feature>
<proteinExistence type="predicted"/>
<dbReference type="Proteomes" id="UP000293852">
    <property type="component" value="Unassembled WGS sequence"/>
</dbReference>
<reference evidence="2 3" key="1">
    <citation type="submission" date="2019-02" db="EMBL/GenBank/DDBJ databases">
        <title>Sequencing the genomes of 1000 actinobacteria strains.</title>
        <authorList>
            <person name="Klenk H.-P."/>
        </authorList>
    </citation>
    <scope>NUCLEOTIDE SEQUENCE [LARGE SCALE GENOMIC DNA]</scope>
    <source>
        <strain evidence="2 3">DSM 16932</strain>
    </source>
</reference>
<comment type="caution">
    <text evidence="2">The sequence shown here is derived from an EMBL/GenBank/DDBJ whole genome shotgun (WGS) entry which is preliminary data.</text>
</comment>
<protein>
    <submittedName>
        <fullName evidence="2">Uncharacterized protein</fullName>
    </submittedName>
</protein>
<sequence length="422" mass="42729">MGQLRRCGRDGGRTTLIGVVAVSALLLAGVPTATAATPGTAPAPVAAQGEEVIGSGPSGDSEAIAAAAEGYESGDLAAAAELANSASAVTAVRLGESASHDETATAATDAGTVRVSADGRVTADAETGLSLTVDLGASATDVHLVGGAVVASEVAPSTDIVTRATGDGVQLVAILADADAPNEVAFPLGLPDDADLVQQADGSISVFADVPTQEASPEDLERLTAEIDSIIGDADSEDDLSDAQWKQIAQLAPAEVTTTVARRQVATIEPAWALDAHGEHVESHYEVTASGVVQVIDTDAHTAFPVTADPNWVWWTWTSAQCVANLATIVFGAAKLANVAVKIGSLVKKSAALSRAVKRIGGGAALMKSIYFAAKGFVEGRIGKYLTRTQYLVLSGMASATLDLIGDALGVGSCVSLVKEMM</sequence>
<dbReference type="EMBL" id="SGWX01000001">
    <property type="protein sequence ID" value="RZS62460.1"/>
    <property type="molecule type" value="Genomic_DNA"/>
</dbReference>
<dbReference type="AlphaFoldDB" id="A0A4V2EYC0"/>
<name>A0A4V2EYC0_9MICO</name>
<evidence type="ECO:0000256" key="1">
    <source>
        <dbReference type="SAM" id="SignalP"/>
    </source>
</evidence>
<dbReference type="RefSeq" id="WP_130415920.1">
    <property type="nucleotide sequence ID" value="NZ_SGWX01000001.1"/>
</dbReference>